<protein>
    <submittedName>
        <fullName evidence="1">Late promoter activating protein</fullName>
    </submittedName>
</protein>
<dbReference type="EMBL" id="JAFCXS010000015">
    <property type="protein sequence ID" value="MBM0748948.1"/>
    <property type="molecule type" value="Genomic_DNA"/>
</dbReference>
<dbReference type="RefSeq" id="WP_052246520.1">
    <property type="nucleotide sequence ID" value="NZ_JAFCXS010000015.1"/>
</dbReference>
<sequence length="135" mass="15595">MVKKVSSIEVADLLVRNRDYMTVAEVTRLVEAKYPHLLVNPGIITNILRSFVRSPFAQCCVHPDAYPRQYRLDALKGYTFKARGRPDIDYDSLVVTSATKRRLQSKEMELRSVCVMARELMDRCMRGRIENTPLM</sequence>
<evidence type="ECO:0000313" key="2">
    <source>
        <dbReference type="Proteomes" id="UP000809137"/>
    </source>
</evidence>
<dbReference type="Proteomes" id="UP000809137">
    <property type="component" value="Unassembled WGS sequence"/>
</dbReference>
<accession>A0ABS1Z9E6</accession>
<proteinExistence type="predicted"/>
<organism evidence="1 2">
    <name type="scientific">Pantoea eucrina</name>
    <dbReference type="NCBI Taxonomy" id="472693"/>
    <lineage>
        <taxon>Bacteria</taxon>
        <taxon>Pseudomonadati</taxon>
        <taxon>Pseudomonadota</taxon>
        <taxon>Gammaproteobacteria</taxon>
        <taxon>Enterobacterales</taxon>
        <taxon>Erwiniaceae</taxon>
        <taxon>Pantoea</taxon>
    </lineage>
</organism>
<dbReference type="Pfam" id="PF25716">
    <property type="entry name" value="BPP1_LPA"/>
    <property type="match status" value="1"/>
</dbReference>
<keyword evidence="2" id="KW-1185">Reference proteome</keyword>
<reference evidence="1 2" key="1">
    <citation type="submission" date="2021-01" db="EMBL/GenBank/DDBJ databases">
        <title>Complete genome sequence of Pantoea eucrina OB49, a heavy metal tolerant bacterium with PGPR potential isolated from wheat in Algeria.</title>
        <authorList>
            <person name="Lekired A."/>
            <person name="Ouzari I.H."/>
        </authorList>
    </citation>
    <scope>NUCLEOTIDE SEQUENCE [LARGE SCALE GENOMIC DNA]</scope>
    <source>
        <strain evidence="1 2">OB49</strain>
    </source>
</reference>
<evidence type="ECO:0000313" key="1">
    <source>
        <dbReference type="EMBL" id="MBM0748948.1"/>
    </source>
</evidence>
<gene>
    <name evidence="1" type="ORF">JJB79_16275</name>
</gene>
<comment type="caution">
    <text evidence="1">The sequence shown here is derived from an EMBL/GenBank/DDBJ whole genome shotgun (WGS) entry which is preliminary data.</text>
</comment>
<name>A0ABS1Z9E6_9GAMM</name>
<dbReference type="InterPro" id="IPR058027">
    <property type="entry name" value="Lpa"/>
</dbReference>